<keyword evidence="2 4" id="KW-0808">Transferase</keyword>
<keyword evidence="4" id="KW-0460">Magnesium</keyword>
<name>A0ABV1AGE7_9FIRM</name>
<keyword evidence="1 4" id="KW-0489">Methyltransferase</keyword>
<keyword evidence="6" id="KW-1185">Reference proteome</keyword>
<dbReference type="EMBL" id="JBBMEI010000004">
    <property type="protein sequence ID" value="MEQ2357233.1"/>
    <property type="molecule type" value="Genomic_DNA"/>
</dbReference>
<accession>A0ABV1AGE7</accession>
<feature type="binding site" evidence="4">
    <location>
        <position position="131"/>
    </location>
    <ligand>
        <name>S-adenosyl-L-methionine</name>
        <dbReference type="ChEBI" id="CHEBI:59789"/>
    </ligand>
</feature>
<keyword evidence="4" id="KW-0479">Metal-binding</keyword>
<evidence type="ECO:0000313" key="6">
    <source>
        <dbReference type="Proteomes" id="UP001446032"/>
    </source>
</evidence>
<comment type="function">
    <text evidence="4">Catalyzes the methylation of 5-hydroxyuridine (ho5U) to form 5-methoxyuridine (mo5U) at position 34 in tRNAs.</text>
</comment>
<keyword evidence="3 4" id="KW-0949">S-adenosyl-L-methionine</keyword>
<dbReference type="GO" id="GO:0008168">
    <property type="term" value="F:methyltransferase activity"/>
    <property type="evidence" value="ECO:0007669"/>
    <property type="project" value="UniProtKB-KW"/>
</dbReference>
<feature type="binding site" evidence="4">
    <location>
        <begin position="113"/>
        <end position="114"/>
    </location>
    <ligand>
        <name>S-adenosyl-L-methionine</name>
        <dbReference type="ChEBI" id="CHEBI:59789"/>
    </ligand>
</feature>
<protein>
    <recommendedName>
        <fullName evidence="4">tRNA 5-hydroxyuridine methyltransferase</fullName>
        <ecNumber evidence="4">2.1.1.-</ecNumber>
    </recommendedName>
    <alternativeName>
        <fullName evidence="4">ho5U methyltransferase</fullName>
    </alternativeName>
</protein>
<feature type="binding site" evidence="4">
    <location>
        <position position="157"/>
    </location>
    <ligand>
        <name>Mg(2+)</name>
        <dbReference type="ChEBI" id="CHEBI:18420"/>
    </ligand>
</feature>
<dbReference type="HAMAP" id="MF_02217">
    <property type="entry name" value="TrmR_methyltr"/>
    <property type="match status" value="1"/>
</dbReference>
<sequence length="221" mass="25580">MIVEERMRAYINSLDTGNTPFLEELERFALENEVPIIRKEMQSFMKVLLAVKRPMQVLEVGTAVGFSTLLMCEYGQPDMHITTIENYEKRIPIARENFRKAGKEHRITFLTGDAGEILPTLLGRYDLIFMDAAKGQYIHWLPDVVRLLAPGGILLSDNVLQEGELIESHYLVERRNRTIYKRMREYLYELKHHPQLLTSIVPLGDGISLSVKQERGNYEKN</sequence>
<organism evidence="5 6">
    <name type="scientific">Blautia intestinihominis</name>
    <dbReference type="NCBI Taxonomy" id="3133152"/>
    <lineage>
        <taxon>Bacteria</taxon>
        <taxon>Bacillati</taxon>
        <taxon>Bacillota</taxon>
        <taxon>Clostridia</taxon>
        <taxon>Lachnospirales</taxon>
        <taxon>Lachnospiraceae</taxon>
        <taxon>Blautia</taxon>
    </lineage>
</organism>
<evidence type="ECO:0000256" key="3">
    <source>
        <dbReference type="ARBA" id="ARBA00022691"/>
    </source>
</evidence>
<dbReference type="PANTHER" id="PTHR10509">
    <property type="entry name" value="O-METHYLTRANSFERASE-RELATED"/>
    <property type="match status" value="1"/>
</dbReference>
<comment type="catalytic activity">
    <reaction evidence="4">
        <text>5-hydroxyuridine(34) in tRNA + S-adenosyl-L-methionine = 5-methoxyuridine(34) in tRNA + S-adenosyl-L-homocysteine + H(+)</text>
        <dbReference type="Rhea" id="RHEA:60524"/>
        <dbReference type="Rhea" id="RHEA-COMP:13381"/>
        <dbReference type="Rhea" id="RHEA-COMP:15591"/>
        <dbReference type="ChEBI" id="CHEBI:15378"/>
        <dbReference type="ChEBI" id="CHEBI:57856"/>
        <dbReference type="ChEBI" id="CHEBI:59789"/>
        <dbReference type="ChEBI" id="CHEBI:136877"/>
        <dbReference type="ChEBI" id="CHEBI:143860"/>
    </reaction>
</comment>
<evidence type="ECO:0000256" key="1">
    <source>
        <dbReference type="ARBA" id="ARBA00022603"/>
    </source>
</evidence>
<keyword evidence="4" id="KW-0819">tRNA processing</keyword>
<comment type="subunit">
    <text evidence="4">Homodimer.</text>
</comment>
<dbReference type="GO" id="GO:0032259">
    <property type="term" value="P:methylation"/>
    <property type="evidence" value="ECO:0007669"/>
    <property type="project" value="UniProtKB-KW"/>
</dbReference>
<dbReference type="SUPFAM" id="SSF53335">
    <property type="entry name" value="S-adenosyl-L-methionine-dependent methyltransferases"/>
    <property type="match status" value="1"/>
</dbReference>
<evidence type="ECO:0000256" key="2">
    <source>
        <dbReference type="ARBA" id="ARBA00022679"/>
    </source>
</evidence>
<feature type="binding site" evidence="4">
    <location>
        <position position="85"/>
    </location>
    <ligand>
        <name>S-adenosyl-L-methionine</name>
        <dbReference type="ChEBI" id="CHEBI:59789"/>
    </ligand>
</feature>
<dbReference type="RefSeq" id="WP_022213525.1">
    <property type="nucleotide sequence ID" value="NZ_JBBMEI010000004.1"/>
</dbReference>
<evidence type="ECO:0000256" key="4">
    <source>
        <dbReference type="HAMAP-Rule" id="MF_02217"/>
    </source>
</evidence>
<proteinExistence type="inferred from homology"/>
<comment type="similarity">
    <text evidence="4">Belongs to the class I-like SAM-binding methyltransferase superfamily. Cation-dependent O-methyltransferase family.</text>
</comment>
<comment type="caution">
    <text evidence="5">The sequence shown here is derived from an EMBL/GenBank/DDBJ whole genome shotgun (WGS) entry which is preliminary data.</text>
</comment>
<feature type="binding site" evidence="4">
    <location>
        <position position="131"/>
    </location>
    <ligand>
        <name>Mg(2+)</name>
        <dbReference type="ChEBI" id="CHEBI:18420"/>
    </ligand>
</feature>
<dbReference type="Proteomes" id="UP001446032">
    <property type="component" value="Unassembled WGS sequence"/>
</dbReference>
<gene>
    <name evidence="4" type="primary">trmR</name>
    <name evidence="5" type="ORF">WMO75_02560</name>
</gene>
<evidence type="ECO:0000313" key="5">
    <source>
        <dbReference type="EMBL" id="MEQ2357233.1"/>
    </source>
</evidence>
<dbReference type="EC" id="2.1.1.-" evidence="4"/>
<dbReference type="InterPro" id="IPR029063">
    <property type="entry name" value="SAM-dependent_MTases_sf"/>
</dbReference>
<feature type="binding site" evidence="4">
    <location>
        <position position="158"/>
    </location>
    <ligand>
        <name>Mg(2+)</name>
        <dbReference type="ChEBI" id="CHEBI:18420"/>
    </ligand>
</feature>
<dbReference type="InterPro" id="IPR043675">
    <property type="entry name" value="TrmR_methyltr"/>
</dbReference>
<dbReference type="Pfam" id="PF01596">
    <property type="entry name" value="Methyltransf_3"/>
    <property type="match status" value="1"/>
</dbReference>
<feature type="binding site" evidence="4">
    <location>
        <position position="37"/>
    </location>
    <ligand>
        <name>S-adenosyl-L-methionine</name>
        <dbReference type="ChEBI" id="CHEBI:59789"/>
    </ligand>
</feature>
<dbReference type="PROSITE" id="PS51682">
    <property type="entry name" value="SAM_OMT_I"/>
    <property type="match status" value="1"/>
</dbReference>
<dbReference type="PANTHER" id="PTHR10509:SF14">
    <property type="entry name" value="CAFFEOYL-COA O-METHYLTRANSFERASE 3-RELATED"/>
    <property type="match status" value="1"/>
</dbReference>
<dbReference type="CDD" id="cd02440">
    <property type="entry name" value="AdoMet_MTases"/>
    <property type="match status" value="1"/>
</dbReference>
<dbReference type="InterPro" id="IPR050362">
    <property type="entry name" value="Cation-dep_OMT"/>
</dbReference>
<dbReference type="InterPro" id="IPR002935">
    <property type="entry name" value="SAM_O-MeTrfase"/>
</dbReference>
<feature type="binding site" evidence="4">
    <location>
        <position position="67"/>
    </location>
    <ligand>
        <name>S-adenosyl-L-methionine</name>
        <dbReference type="ChEBI" id="CHEBI:59789"/>
    </ligand>
</feature>
<dbReference type="Gene3D" id="3.40.50.150">
    <property type="entry name" value="Vaccinia Virus protein VP39"/>
    <property type="match status" value="1"/>
</dbReference>
<reference evidence="5 6" key="1">
    <citation type="submission" date="2024-03" db="EMBL/GenBank/DDBJ databases">
        <title>Human intestinal bacterial collection.</title>
        <authorList>
            <person name="Pauvert C."/>
            <person name="Hitch T.C.A."/>
            <person name="Clavel T."/>
        </authorList>
    </citation>
    <scope>NUCLEOTIDE SEQUENCE [LARGE SCALE GENOMIC DNA]</scope>
    <source>
        <strain evidence="5 6">CLA-AA-H95</strain>
    </source>
</reference>